<dbReference type="Proteomes" id="UP000251869">
    <property type="component" value="Unassembled WGS sequence"/>
</dbReference>
<keyword evidence="2" id="KW-1185">Reference proteome</keyword>
<name>A0A365K8P5_9BACL</name>
<evidence type="ECO:0000313" key="1">
    <source>
        <dbReference type="EMBL" id="RAZ69173.1"/>
    </source>
</evidence>
<reference evidence="1 2" key="1">
    <citation type="submission" date="2018-06" db="EMBL/GenBank/DDBJ databases">
        <title>The draft genome sequences of strains SCU63 and S1.</title>
        <authorList>
            <person name="Gan L."/>
        </authorList>
    </citation>
    <scope>NUCLEOTIDE SEQUENCE [LARGE SCALE GENOMIC DNA]</scope>
    <source>
        <strain evidence="1 2">S1</strain>
    </source>
</reference>
<evidence type="ECO:0000313" key="2">
    <source>
        <dbReference type="Proteomes" id="UP000251869"/>
    </source>
</evidence>
<dbReference type="Gene3D" id="3.40.91.20">
    <property type="match status" value="1"/>
</dbReference>
<dbReference type="SUPFAM" id="SSF52980">
    <property type="entry name" value="Restriction endonuclease-like"/>
    <property type="match status" value="1"/>
</dbReference>
<organism evidence="1 2">
    <name type="scientific">Planococcus maitriensis</name>
    <dbReference type="NCBI Taxonomy" id="221799"/>
    <lineage>
        <taxon>Bacteria</taxon>
        <taxon>Bacillati</taxon>
        <taxon>Bacillota</taxon>
        <taxon>Bacilli</taxon>
        <taxon>Bacillales</taxon>
        <taxon>Caryophanaceae</taxon>
        <taxon>Planococcus</taxon>
    </lineage>
</organism>
<gene>
    <name evidence="1" type="ORF">DP119_00475</name>
</gene>
<dbReference type="GO" id="GO:0009036">
    <property type="term" value="F:type II site-specific deoxyribonuclease activity"/>
    <property type="evidence" value="ECO:0007669"/>
    <property type="project" value="InterPro"/>
</dbReference>
<dbReference type="InterPro" id="IPR011338">
    <property type="entry name" value="BamHI/BglII/BstY"/>
</dbReference>
<proteinExistence type="predicted"/>
<protein>
    <recommendedName>
        <fullName evidence="3">Restriction endonuclease</fullName>
    </recommendedName>
</protein>
<comment type="caution">
    <text evidence="1">The sequence shown here is derived from an EMBL/GenBank/DDBJ whole genome shotgun (WGS) entry which is preliminary data.</text>
</comment>
<dbReference type="GO" id="GO:0000287">
    <property type="term" value="F:magnesium ion binding"/>
    <property type="evidence" value="ECO:0007669"/>
    <property type="project" value="InterPro"/>
</dbReference>
<dbReference type="InterPro" id="IPR015278">
    <property type="entry name" value="BglII-like"/>
</dbReference>
<accession>A0A365K8P5</accession>
<sequence length="208" mass="24391">MKNVKHFSTAVKKKDTHSFRKRITADTLNTALKSNLRDYIPHMKFEVEYRDGIFYDTPKIKGFDFGIYDDLYNLINFRNYCFGRRSVHSGAKIWDFELEQRSNWRELADLHDLDSYDNGIDITYNKKIPTIIGEVQFGNWALIYYDLLKTIQIEQTFEIDLLIYITAAGDLQNFISDGTVNIGKAKSTLEEFKNIIKFPIWVIGVDFE</sequence>
<evidence type="ECO:0008006" key="3">
    <source>
        <dbReference type="Google" id="ProtNLM"/>
    </source>
</evidence>
<dbReference type="OrthoDB" id="2988563at2"/>
<dbReference type="Pfam" id="PF09195">
    <property type="entry name" value="Endonuc-BglII"/>
    <property type="match status" value="1"/>
</dbReference>
<dbReference type="GO" id="GO:0009307">
    <property type="term" value="P:DNA restriction-modification system"/>
    <property type="evidence" value="ECO:0007669"/>
    <property type="project" value="InterPro"/>
</dbReference>
<dbReference type="GO" id="GO:0003677">
    <property type="term" value="F:DNA binding"/>
    <property type="evidence" value="ECO:0007669"/>
    <property type="project" value="InterPro"/>
</dbReference>
<dbReference type="RefSeq" id="WP_112229871.1">
    <property type="nucleotide sequence ID" value="NZ_QLZQ01000001.1"/>
</dbReference>
<dbReference type="InterPro" id="IPR011335">
    <property type="entry name" value="Restrct_endonuc-II-like"/>
</dbReference>
<dbReference type="EMBL" id="QLZQ01000001">
    <property type="protein sequence ID" value="RAZ69173.1"/>
    <property type="molecule type" value="Genomic_DNA"/>
</dbReference>
<dbReference type="AlphaFoldDB" id="A0A365K8P5"/>